<dbReference type="EMBL" id="CP001798">
    <property type="protein sequence ID" value="ADE14179.1"/>
    <property type="molecule type" value="Genomic_DNA"/>
</dbReference>
<dbReference type="AlphaFoldDB" id="D5BYW6"/>
<sequence>MARRDVEFNIGAQVEGLKDLERLAKELDTLGRESKESAPEVSLLSARLTEIARQQNLIDQFRRQRTALQGATEALDKAKERTRQLALEMRNTENPSRSLQNQFERSRQTVRRLSQAEQDQRVELQRLRGSLQQAGLSTRNLADGQIRLNQRMREASGEASQLRTRLSLAGRSTREMGRAGEETGRQFDSLRGNIGSLLAEIGGLTAIGAILQSSSQEATEFETRFKTLEQVIEATGGAAGLTAKEIREMSRELALATLGSVEGFERAATELLTFKSISEESFGRALELSQDLAQAGFGTLEGNAKQLGKALEDPILGLNSMRRSGLTFSRDQQKVIRALVETGEVAKAQAVILDAVAGQVGGAGRAAAEGLAGVIDTLDQRFEELRIATGQAINPELEQFYGNLSEAMVFLTRNIDSVIGASKLLAGALAAIVAQRFLGQMASVISSIGRIGTVATGATRAVVGLSAAMRGISFTLIANELVQLISLSLEWIKVSNQQAEALESLETAQSRLQDKLAEISAQTGVAMDSMDDFNRALEQGRIVFDEASGTYRNGAEAIDQVTQSVETASQEMPRLNTAYRKAAEEMVRTALAAREMSQDLDRSSEQVQGAIERLEIDVQQATSGIRTEFSTLADSFTQVVRGFESGSPVIDQAAQKLVENAKSAEEVGLAMKKLKAAYDAGEISAKTYNEKVAQLTQGLSQQILQSVNAAQSSGQLGEALAFASQQFEEGHITAEQYLETLAAGRDRMNELAAGTDASSEATERLTQRIRELQQLQQGGDEQEEDIHERRQQRHEEEEEKITSITSLFAVQREEFRKVSEVAATMYDRMLEKATKIRRNTTDFFGALIEATETTQFAIDRANDRFDSLIERLQSGENVTTDFLKVAQGATNELSILGKQKMDRLRAEIESARQRLQQLEDQAEQARESLEGMADQLQDELDRIAGNQEEIEKRRFQQQLERIAELERQGGETARREAARARRNAQELHEQKLANIRKEEEERAQRERERAQREKEREEERQRREERDNNEEPEETSRRTTPTRRTPQATAAAAPSPQQVTKVIRVEYGNGRSFDVPADQEDNLIDFIEMLERAKRVT</sequence>
<evidence type="ECO:0000256" key="1">
    <source>
        <dbReference type="SAM" id="Coils"/>
    </source>
</evidence>
<organism evidence="3 4">
    <name type="scientific">Nitrosococcus halophilus (strain Nc4)</name>
    <dbReference type="NCBI Taxonomy" id="472759"/>
    <lineage>
        <taxon>Bacteria</taxon>
        <taxon>Pseudomonadati</taxon>
        <taxon>Pseudomonadota</taxon>
        <taxon>Gammaproteobacteria</taxon>
        <taxon>Chromatiales</taxon>
        <taxon>Chromatiaceae</taxon>
        <taxon>Nitrosococcus</taxon>
    </lineage>
</organism>
<name>D5BYW6_NITHN</name>
<dbReference type="HOGENOM" id="CLU_283675_0_0_6"/>
<evidence type="ECO:0000313" key="3">
    <source>
        <dbReference type="EMBL" id="ADE14179.1"/>
    </source>
</evidence>
<reference evidence="4" key="1">
    <citation type="submission" date="2010-04" db="EMBL/GenBank/DDBJ databases">
        <title>Complete genome sequence of Nitrosococcus halophilus Nc4, a salt-adapted, aerobic obligate ammonia-oxidizing sulfur purple bacterium.</title>
        <authorList>
            <consortium name="US DOE Joint Genome Institute"/>
            <person name="Campbell M.A."/>
            <person name="Malfatti S.A."/>
            <person name="Chain P.S.G."/>
            <person name="Heidelberg J.F."/>
            <person name="Ward B.B."/>
            <person name="Klotz M.G."/>
        </authorList>
    </citation>
    <scope>NUCLEOTIDE SEQUENCE [LARGE SCALE GENOMIC DNA]</scope>
    <source>
        <strain evidence="4">Nc4</strain>
    </source>
</reference>
<evidence type="ECO:0000256" key="2">
    <source>
        <dbReference type="SAM" id="MobiDB-lite"/>
    </source>
</evidence>
<protein>
    <submittedName>
        <fullName evidence="3">Uncharacterized protein</fullName>
    </submittedName>
</protein>
<dbReference type="STRING" id="472759.Nhal_1006"/>
<accession>D5BYW6</accession>
<dbReference type="OrthoDB" id="6058417at2"/>
<feature type="region of interest" description="Disordered" evidence="2">
    <location>
        <begin position="965"/>
        <end position="1060"/>
    </location>
</feature>
<keyword evidence="1" id="KW-0175">Coiled coil</keyword>
<dbReference type="eggNOG" id="COG1196">
    <property type="taxonomic scope" value="Bacteria"/>
</dbReference>
<evidence type="ECO:0000313" key="4">
    <source>
        <dbReference type="Proteomes" id="UP000001844"/>
    </source>
</evidence>
<feature type="compositionally biased region" description="Basic and acidic residues" evidence="2">
    <location>
        <begin position="965"/>
        <end position="1026"/>
    </location>
</feature>
<gene>
    <name evidence="3" type="ordered locus">Nhal_1006</name>
</gene>
<feature type="compositionally biased region" description="Low complexity" evidence="2">
    <location>
        <begin position="1038"/>
        <end position="1058"/>
    </location>
</feature>
<proteinExistence type="predicted"/>
<feature type="coiled-coil region" evidence="1">
    <location>
        <begin position="61"/>
        <end position="88"/>
    </location>
</feature>
<dbReference type="RefSeq" id="WP_013032071.1">
    <property type="nucleotide sequence ID" value="NC_013960.1"/>
</dbReference>
<dbReference type="Proteomes" id="UP000001844">
    <property type="component" value="Chromosome"/>
</dbReference>
<dbReference type="KEGG" id="nhl:Nhal_1006"/>
<keyword evidence="4" id="KW-1185">Reference proteome</keyword>
<feature type="region of interest" description="Disordered" evidence="2">
    <location>
        <begin position="774"/>
        <end position="798"/>
    </location>
</feature>
<feature type="compositionally biased region" description="Basic and acidic residues" evidence="2">
    <location>
        <begin position="786"/>
        <end position="795"/>
    </location>
</feature>